<dbReference type="GO" id="GO:0035251">
    <property type="term" value="F:UDP-glucosyltransferase activity"/>
    <property type="evidence" value="ECO:0007669"/>
    <property type="project" value="InterPro"/>
</dbReference>
<organism evidence="2">
    <name type="scientific">Aegilops tauschii</name>
    <name type="common">Tausch's goatgrass</name>
    <name type="synonym">Aegilops squarrosa</name>
    <dbReference type="NCBI Taxonomy" id="37682"/>
    <lineage>
        <taxon>Eukaryota</taxon>
        <taxon>Viridiplantae</taxon>
        <taxon>Streptophyta</taxon>
        <taxon>Embryophyta</taxon>
        <taxon>Tracheophyta</taxon>
        <taxon>Spermatophyta</taxon>
        <taxon>Magnoliopsida</taxon>
        <taxon>Liliopsida</taxon>
        <taxon>Poales</taxon>
        <taxon>Poaceae</taxon>
        <taxon>BOP clade</taxon>
        <taxon>Pooideae</taxon>
        <taxon>Triticodae</taxon>
        <taxon>Triticeae</taxon>
        <taxon>Triticinae</taxon>
        <taxon>Aegilops</taxon>
    </lineage>
</organism>
<dbReference type="InterPro" id="IPR050481">
    <property type="entry name" value="UDP-glycosyltransf_plant"/>
</dbReference>
<protein>
    <submittedName>
        <fullName evidence="2">Anthocyanin 3'-O-beta-glucosyltransferase</fullName>
    </submittedName>
</protein>
<keyword evidence="1" id="KW-0808">Transferase</keyword>
<evidence type="ECO:0000313" key="2">
    <source>
        <dbReference type="EnsemblPlants" id="EMT29207"/>
    </source>
</evidence>
<sequence>MCPVQETLIRAHSPDAVVTDVQFMWNVGVCDGLGVPCVTFNVIVAFSTIAMRHLLGRVSNSEPEVVTTIPRFPAPRYECRRLAHVSGAQLDELTLGLEASGMVFLWVVRTDKWSPPERWHERVGGRGMVATAWAPQRAILAHRAVGAFVTHYG</sequence>
<reference evidence="2" key="1">
    <citation type="submission" date="2015-06" db="UniProtKB">
        <authorList>
            <consortium name="EnsemblPlants"/>
        </authorList>
    </citation>
    <scope>IDENTIFICATION</scope>
</reference>
<proteinExistence type="predicted"/>
<dbReference type="PANTHER" id="PTHR48049">
    <property type="entry name" value="GLYCOSYLTRANSFERASE"/>
    <property type="match status" value="1"/>
</dbReference>
<accession>M8CNX1</accession>
<dbReference type="PANTHER" id="PTHR48049:SF62">
    <property type="entry name" value="GLYCOSYLTRANSFERASE"/>
    <property type="match status" value="1"/>
</dbReference>
<evidence type="ECO:0000256" key="1">
    <source>
        <dbReference type="ARBA" id="ARBA00022679"/>
    </source>
</evidence>
<dbReference type="AlphaFoldDB" id="M8CNX1"/>
<dbReference type="EnsemblPlants" id="EMT29207">
    <property type="protein sequence ID" value="EMT29207"/>
    <property type="gene ID" value="F775_14965"/>
</dbReference>
<dbReference type="ExpressionAtlas" id="M8CNX1">
    <property type="expression patterns" value="baseline"/>
</dbReference>
<dbReference type="Gene3D" id="3.40.50.2000">
    <property type="entry name" value="Glycogen Phosphorylase B"/>
    <property type="match status" value="1"/>
</dbReference>
<dbReference type="Pfam" id="PF00201">
    <property type="entry name" value="UDPGT"/>
    <property type="match status" value="1"/>
</dbReference>
<dbReference type="InterPro" id="IPR002213">
    <property type="entry name" value="UDP_glucos_trans"/>
</dbReference>
<name>M8CNX1_AEGTA</name>
<dbReference type="SUPFAM" id="SSF53756">
    <property type="entry name" value="UDP-Glycosyltransferase/glycogen phosphorylase"/>
    <property type="match status" value="1"/>
</dbReference>